<name>A0ACB7ZQF0_9AGAM</name>
<evidence type="ECO:0000313" key="2">
    <source>
        <dbReference type="Proteomes" id="UP000790377"/>
    </source>
</evidence>
<dbReference type="EMBL" id="MU269063">
    <property type="protein sequence ID" value="KAH7903305.1"/>
    <property type="molecule type" value="Genomic_DNA"/>
</dbReference>
<protein>
    <submittedName>
        <fullName evidence="1">Uncharacterized protein</fullName>
    </submittedName>
</protein>
<gene>
    <name evidence="1" type="ORF">BJ138DRAFT_1120520</name>
</gene>
<organism evidence="1 2">
    <name type="scientific">Hygrophoropsis aurantiaca</name>
    <dbReference type="NCBI Taxonomy" id="72124"/>
    <lineage>
        <taxon>Eukaryota</taxon>
        <taxon>Fungi</taxon>
        <taxon>Dikarya</taxon>
        <taxon>Basidiomycota</taxon>
        <taxon>Agaricomycotina</taxon>
        <taxon>Agaricomycetes</taxon>
        <taxon>Agaricomycetidae</taxon>
        <taxon>Boletales</taxon>
        <taxon>Coniophorineae</taxon>
        <taxon>Hygrophoropsidaceae</taxon>
        <taxon>Hygrophoropsis</taxon>
    </lineage>
</organism>
<keyword evidence="2" id="KW-1185">Reference proteome</keyword>
<sequence length="926" mass="102508">MYCRNSNRVCSIYQPPPDAPETGGYRPTRHPVVSKDPGARFFDIGDSTHSSLGNRTSNLFVLNGPQYRQLKNVFGSVEKDLTYVHTIPATEKLTQYPCQASQTAIPRVALPQSIAEVRSPVPVLCLERTAPPPAPFIPFALASPLIEAPASRPPPNPGRTPLPSPGRFLPALEREASSSEEPAHQNITKCTLVHPLPPMGLPRWAVPSHLITPYSPRSPLPLLRRLSPSTSTHTMTTVTTAGSESTSARLRPALDRERAAFELAAGRMRERDRVAKEAREDLIGKSPRIIEIPDAFRTLCSEALFKCECERASVVGSNDFIHKTPYHPPTPPRPSQNAQVLSCAAGPMSPARPRSPSVGSDVTLVEEDDLDDLEYPEDGDLTTNVSKSQSIDHLWNPKPTNYRQDEKKGTPPRQVHVTPPPPYPALSSESALDAQEPDDSDSGSSDDELDEPLDYVRLRQEEREEYELLRSQIFGNESERGSSLYAPTTHRCVPHAPIKCRAAHKSMSSDDNDSTPPSSVNSMPELDPLTPPPSSTPSDDSSHVDDPYLTTAPVDDPLTSPAPFEEIMQRELPTFTIQNGEYSTIKIHHLTFATQYLRNRQEDAVVHDAGLTGLARIRNHSAYISHRDEREWFAHVLRGLNSRLLTRMPEWRAQRSLAIEIITEVTETLTPEQVQQCRSRYILVLHYDDGIAKFSLPQRVNFYEQRAPSCNPLFLRPEAAFLRSAAGLFRFHNYVDLADEIDDLLQLSLPDEDVRSPTLTPSFKLKKSMSGGMGSIVITTGRVGLGTKALDVLDSCKGKWIAIIHYTFDPYMIFQNKNIIIRTSPARANSPASLYIISPSSPSLFVSVPPSLTLSRVIYNISPPPLSFLSTPPTLMPKGIMYTTPVHNPAAVGARALLGLVWTSFRLTHVPVSFRAPTVNPVRLVH</sequence>
<evidence type="ECO:0000313" key="1">
    <source>
        <dbReference type="EMBL" id="KAH7903305.1"/>
    </source>
</evidence>
<dbReference type="Proteomes" id="UP000790377">
    <property type="component" value="Unassembled WGS sequence"/>
</dbReference>
<proteinExistence type="predicted"/>
<comment type="caution">
    <text evidence="1">The sequence shown here is derived from an EMBL/GenBank/DDBJ whole genome shotgun (WGS) entry which is preliminary data.</text>
</comment>
<reference evidence="1" key="1">
    <citation type="journal article" date="2021" name="New Phytol.">
        <title>Evolutionary innovations through gain and loss of genes in the ectomycorrhizal Boletales.</title>
        <authorList>
            <person name="Wu G."/>
            <person name="Miyauchi S."/>
            <person name="Morin E."/>
            <person name="Kuo A."/>
            <person name="Drula E."/>
            <person name="Varga T."/>
            <person name="Kohler A."/>
            <person name="Feng B."/>
            <person name="Cao Y."/>
            <person name="Lipzen A."/>
            <person name="Daum C."/>
            <person name="Hundley H."/>
            <person name="Pangilinan J."/>
            <person name="Johnson J."/>
            <person name="Barry K."/>
            <person name="LaButti K."/>
            <person name="Ng V."/>
            <person name="Ahrendt S."/>
            <person name="Min B."/>
            <person name="Choi I.G."/>
            <person name="Park H."/>
            <person name="Plett J.M."/>
            <person name="Magnuson J."/>
            <person name="Spatafora J.W."/>
            <person name="Nagy L.G."/>
            <person name="Henrissat B."/>
            <person name="Grigoriev I.V."/>
            <person name="Yang Z.L."/>
            <person name="Xu J."/>
            <person name="Martin F.M."/>
        </authorList>
    </citation>
    <scope>NUCLEOTIDE SEQUENCE</scope>
    <source>
        <strain evidence="1">ATCC 28755</strain>
    </source>
</reference>
<accession>A0ACB7ZQF0</accession>